<reference evidence="1" key="1">
    <citation type="submission" date="2022-11" db="EMBL/GenBank/DDBJ databases">
        <authorList>
            <person name="Hyden B.L."/>
            <person name="Feng K."/>
            <person name="Yates T."/>
            <person name="Jawdy S."/>
            <person name="Smart L.B."/>
            <person name="Muchero W."/>
        </authorList>
    </citation>
    <scope>NUCLEOTIDE SEQUENCE</scope>
    <source>
        <tissue evidence="1">Shoot tip</tissue>
    </source>
</reference>
<dbReference type="Proteomes" id="UP001151532">
    <property type="component" value="Chromosome 18"/>
</dbReference>
<comment type="caution">
    <text evidence="1">The sequence shown here is derived from an EMBL/GenBank/DDBJ whole genome shotgun (WGS) entry which is preliminary data.</text>
</comment>
<gene>
    <name evidence="1" type="ORF">OIU79_003196</name>
</gene>
<evidence type="ECO:0000313" key="1">
    <source>
        <dbReference type="EMBL" id="KAJ6732018.1"/>
    </source>
</evidence>
<dbReference type="AlphaFoldDB" id="A0A9Q0UL95"/>
<organism evidence="1 2">
    <name type="scientific">Salix purpurea</name>
    <name type="common">Purple osier willow</name>
    <dbReference type="NCBI Taxonomy" id="77065"/>
    <lineage>
        <taxon>Eukaryota</taxon>
        <taxon>Viridiplantae</taxon>
        <taxon>Streptophyta</taxon>
        <taxon>Embryophyta</taxon>
        <taxon>Tracheophyta</taxon>
        <taxon>Spermatophyta</taxon>
        <taxon>Magnoliopsida</taxon>
        <taxon>eudicotyledons</taxon>
        <taxon>Gunneridae</taxon>
        <taxon>Pentapetalae</taxon>
        <taxon>rosids</taxon>
        <taxon>fabids</taxon>
        <taxon>Malpighiales</taxon>
        <taxon>Salicaceae</taxon>
        <taxon>Saliceae</taxon>
        <taxon>Salix</taxon>
    </lineage>
</organism>
<sequence length="50" mass="5608">MTTGEDTLDGRCVRAMIGAWIRPPHDNGRRHLREGVRAVIEAPVQTPKDK</sequence>
<accession>A0A9Q0UL95</accession>
<dbReference type="EMBL" id="JAPFFK010000012">
    <property type="protein sequence ID" value="KAJ6732018.1"/>
    <property type="molecule type" value="Genomic_DNA"/>
</dbReference>
<reference evidence="1" key="2">
    <citation type="journal article" date="2023" name="Int. J. Mol. Sci.">
        <title>De Novo Assembly and Annotation of 11 Diverse Shrub Willow (Salix) Genomes Reveals Novel Gene Organization in Sex-Linked Regions.</title>
        <authorList>
            <person name="Hyden B."/>
            <person name="Feng K."/>
            <person name="Yates T.B."/>
            <person name="Jawdy S."/>
            <person name="Cereghino C."/>
            <person name="Smart L.B."/>
            <person name="Muchero W."/>
        </authorList>
    </citation>
    <scope>NUCLEOTIDE SEQUENCE</scope>
    <source>
        <tissue evidence="1">Shoot tip</tissue>
    </source>
</reference>
<name>A0A9Q0UL95_SALPP</name>
<protein>
    <submittedName>
        <fullName evidence="1">Uncharacterized protein</fullName>
    </submittedName>
</protein>
<feature type="non-terminal residue" evidence="1">
    <location>
        <position position="50"/>
    </location>
</feature>
<evidence type="ECO:0000313" key="2">
    <source>
        <dbReference type="Proteomes" id="UP001151532"/>
    </source>
</evidence>
<keyword evidence="2" id="KW-1185">Reference proteome</keyword>
<proteinExistence type="predicted"/>